<keyword evidence="4" id="KW-1185">Reference proteome</keyword>
<keyword evidence="3" id="KW-0378">Hydrolase</keyword>
<dbReference type="InterPro" id="IPR003010">
    <property type="entry name" value="C-N_Hydrolase"/>
</dbReference>
<evidence type="ECO:0000256" key="1">
    <source>
        <dbReference type="ARBA" id="ARBA00010613"/>
    </source>
</evidence>
<protein>
    <submittedName>
        <fullName evidence="3">Carbon-nitrogen family hydrolase</fullName>
    </submittedName>
</protein>
<dbReference type="Gene3D" id="3.60.110.10">
    <property type="entry name" value="Carbon-nitrogen hydrolase"/>
    <property type="match status" value="1"/>
</dbReference>
<dbReference type="RefSeq" id="WP_126017756.1">
    <property type="nucleotide sequence ID" value="NZ_CP034437.1"/>
</dbReference>
<dbReference type="PANTHER" id="PTHR23088:SF27">
    <property type="entry name" value="DEAMINATED GLUTATHIONE AMIDASE"/>
    <property type="match status" value="1"/>
</dbReference>
<sequence length="265" mass="29767">MTDKKLRIALVQMHVDAGNPDANYERLKVKLDEAVEGAEKPDLIMLPEMWNTGYALEQIDQLADPNGERTKAMLSAFAREHHVQLIGGSIAEKRDNGVFNTIYAFNEHGEVIADYSKIHLFRLMDEEKHLLAGEKLGQLQVAGADAGMMICYDIRFPELARKLALNGAKAMFVPAQWPNPRLHHWRTLLLARAIENQMFVIACNRCGTSGTSTFFGHSLIIDPWGEIIAEAGEEETILRAEIDLSLVDAVRAKIPVFEDRRPSLY</sequence>
<evidence type="ECO:0000313" key="3">
    <source>
        <dbReference type="EMBL" id="AZN42053.1"/>
    </source>
</evidence>
<comment type="similarity">
    <text evidence="1">Belongs to the carbon-nitrogen hydrolase superfamily. NIT1/NIT2 family.</text>
</comment>
<dbReference type="SUPFAM" id="SSF56317">
    <property type="entry name" value="Carbon-nitrogen hydrolase"/>
    <property type="match status" value="1"/>
</dbReference>
<proteinExistence type="inferred from homology"/>
<dbReference type="PROSITE" id="PS50263">
    <property type="entry name" value="CN_HYDROLASE"/>
    <property type="match status" value="1"/>
</dbReference>
<organism evidence="3 4">
    <name type="scientific">Paenibacillus albus</name>
    <dbReference type="NCBI Taxonomy" id="2495582"/>
    <lineage>
        <taxon>Bacteria</taxon>
        <taxon>Bacillati</taxon>
        <taxon>Bacillota</taxon>
        <taxon>Bacilli</taxon>
        <taxon>Bacillales</taxon>
        <taxon>Paenibacillaceae</taxon>
        <taxon>Paenibacillus</taxon>
    </lineage>
</organism>
<name>A0A3S9A8M3_9BACL</name>
<evidence type="ECO:0000259" key="2">
    <source>
        <dbReference type="PROSITE" id="PS50263"/>
    </source>
</evidence>
<dbReference type="PROSITE" id="PS01227">
    <property type="entry name" value="UPF0012"/>
    <property type="match status" value="1"/>
</dbReference>
<dbReference type="PANTHER" id="PTHR23088">
    <property type="entry name" value="NITRILASE-RELATED"/>
    <property type="match status" value="1"/>
</dbReference>
<dbReference type="EMBL" id="CP034437">
    <property type="protein sequence ID" value="AZN42053.1"/>
    <property type="molecule type" value="Genomic_DNA"/>
</dbReference>
<dbReference type="Pfam" id="PF00795">
    <property type="entry name" value="CN_hydrolase"/>
    <property type="match status" value="1"/>
</dbReference>
<gene>
    <name evidence="3" type="ORF">EJC50_21995</name>
</gene>
<feature type="domain" description="CN hydrolase" evidence="2">
    <location>
        <begin position="6"/>
        <end position="244"/>
    </location>
</feature>
<dbReference type="AlphaFoldDB" id="A0A3S9A8M3"/>
<dbReference type="Proteomes" id="UP000272528">
    <property type="component" value="Chromosome"/>
</dbReference>
<dbReference type="InterPro" id="IPR036526">
    <property type="entry name" value="C-N_Hydrolase_sf"/>
</dbReference>
<accession>A0A3S9A8M3</accession>
<dbReference type="InterPro" id="IPR001110">
    <property type="entry name" value="UPF0012_CS"/>
</dbReference>
<reference evidence="4" key="1">
    <citation type="submission" date="2018-12" db="EMBL/GenBank/DDBJ databases">
        <title>Genome sequence of Peanibacillus sp.</title>
        <authorList>
            <person name="Subramani G."/>
            <person name="Srinivasan S."/>
            <person name="Kim M.K."/>
        </authorList>
    </citation>
    <scope>NUCLEOTIDE SEQUENCE [LARGE SCALE GENOMIC DNA]</scope>
    <source>
        <strain evidence="4">18JY67-1</strain>
    </source>
</reference>
<dbReference type="KEGG" id="palb:EJC50_21995"/>
<evidence type="ECO:0000313" key="4">
    <source>
        <dbReference type="Proteomes" id="UP000272528"/>
    </source>
</evidence>
<dbReference type="OrthoDB" id="9811121at2"/>
<dbReference type="GO" id="GO:0016787">
    <property type="term" value="F:hydrolase activity"/>
    <property type="evidence" value="ECO:0007669"/>
    <property type="project" value="UniProtKB-KW"/>
</dbReference>
<dbReference type="CDD" id="cd07583">
    <property type="entry name" value="nitrilase_5"/>
    <property type="match status" value="1"/>
</dbReference>